<dbReference type="EMBL" id="CP039352">
    <property type="protein sequence ID" value="QCE03997.1"/>
    <property type="molecule type" value="Genomic_DNA"/>
</dbReference>
<dbReference type="AlphaFoldDB" id="A0A4D6MVS5"/>
<name>A0A4D6MVS5_VIGUN</name>
<proteinExistence type="predicted"/>
<sequence>MKRIDYLQRLKSGKLDLGVRRDILDWIWKEHTICYRMLGGTYLIGFGSQQFHIAFNKQVAVEEIKKFEVFTKIVEDLRGRKIIKLPHT</sequence>
<gene>
    <name evidence="1" type="ORF">DEO72_LG8g2029</name>
</gene>
<keyword evidence="2" id="KW-1185">Reference proteome</keyword>
<organism evidence="1 2">
    <name type="scientific">Vigna unguiculata</name>
    <name type="common">Cowpea</name>
    <dbReference type="NCBI Taxonomy" id="3917"/>
    <lineage>
        <taxon>Eukaryota</taxon>
        <taxon>Viridiplantae</taxon>
        <taxon>Streptophyta</taxon>
        <taxon>Embryophyta</taxon>
        <taxon>Tracheophyta</taxon>
        <taxon>Spermatophyta</taxon>
        <taxon>Magnoliopsida</taxon>
        <taxon>eudicotyledons</taxon>
        <taxon>Gunneridae</taxon>
        <taxon>Pentapetalae</taxon>
        <taxon>rosids</taxon>
        <taxon>fabids</taxon>
        <taxon>Fabales</taxon>
        <taxon>Fabaceae</taxon>
        <taxon>Papilionoideae</taxon>
        <taxon>50 kb inversion clade</taxon>
        <taxon>NPAAA clade</taxon>
        <taxon>indigoferoid/millettioid clade</taxon>
        <taxon>Phaseoleae</taxon>
        <taxon>Vigna</taxon>
    </lineage>
</organism>
<evidence type="ECO:0000313" key="1">
    <source>
        <dbReference type="EMBL" id="QCE03997.1"/>
    </source>
</evidence>
<dbReference type="Proteomes" id="UP000501690">
    <property type="component" value="Linkage Group LG8"/>
</dbReference>
<evidence type="ECO:0000313" key="2">
    <source>
        <dbReference type="Proteomes" id="UP000501690"/>
    </source>
</evidence>
<protein>
    <submittedName>
        <fullName evidence="1">Uncharacterized protein</fullName>
    </submittedName>
</protein>
<accession>A0A4D6MVS5</accession>
<reference evidence="1 2" key="1">
    <citation type="submission" date="2019-04" db="EMBL/GenBank/DDBJ databases">
        <title>An improved genome assembly and genetic linkage map for asparagus bean, Vigna unguiculata ssp. sesquipedialis.</title>
        <authorList>
            <person name="Xia Q."/>
            <person name="Zhang R."/>
            <person name="Dong Y."/>
        </authorList>
    </citation>
    <scope>NUCLEOTIDE SEQUENCE [LARGE SCALE GENOMIC DNA]</scope>
    <source>
        <tissue evidence="1">Leaf</tissue>
    </source>
</reference>